<name>A0AAV4DEA4_9GAST</name>
<dbReference type="Proteomes" id="UP000735302">
    <property type="component" value="Unassembled WGS sequence"/>
</dbReference>
<protein>
    <recommendedName>
        <fullName evidence="3">Capsid protein</fullName>
    </recommendedName>
</protein>
<comment type="caution">
    <text evidence="1">The sequence shown here is derived from an EMBL/GenBank/DDBJ whole genome shotgun (WGS) entry which is preliminary data.</text>
</comment>
<gene>
    <name evidence="1" type="ORF">PoB_006907700</name>
</gene>
<evidence type="ECO:0008006" key="3">
    <source>
        <dbReference type="Google" id="ProtNLM"/>
    </source>
</evidence>
<accession>A0AAV4DEA4</accession>
<organism evidence="1 2">
    <name type="scientific">Plakobranchus ocellatus</name>
    <dbReference type="NCBI Taxonomy" id="259542"/>
    <lineage>
        <taxon>Eukaryota</taxon>
        <taxon>Metazoa</taxon>
        <taxon>Spiralia</taxon>
        <taxon>Lophotrochozoa</taxon>
        <taxon>Mollusca</taxon>
        <taxon>Gastropoda</taxon>
        <taxon>Heterobranchia</taxon>
        <taxon>Euthyneura</taxon>
        <taxon>Panpulmonata</taxon>
        <taxon>Sacoglossa</taxon>
        <taxon>Placobranchoidea</taxon>
        <taxon>Plakobranchidae</taxon>
        <taxon>Plakobranchus</taxon>
    </lineage>
</organism>
<reference evidence="1 2" key="1">
    <citation type="journal article" date="2021" name="Elife">
        <title>Chloroplast acquisition without the gene transfer in kleptoplastic sea slugs, Plakobranchus ocellatus.</title>
        <authorList>
            <person name="Maeda T."/>
            <person name="Takahashi S."/>
            <person name="Yoshida T."/>
            <person name="Shimamura S."/>
            <person name="Takaki Y."/>
            <person name="Nagai Y."/>
            <person name="Toyoda A."/>
            <person name="Suzuki Y."/>
            <person name="Arimoto A."/>
            <person name="Ishii H."/>
            <person name="Satoh N."/>
            <person name="Nishiyama T."/>
            <person name="Hasebe M."/>
            <person name="Maruyama T."/>
            <person name="Minagawa J."/>
            <person name="Obokata J."/>
            <person name="Shigenobu S."/>
        </authorList>
    </citation>
    <scope>NUCLEOTIDE SEQUENCE [LARGE SCALE GENOMIC DNA]</scope>
</reference>
<keyword evidence="2" id="KW-1185">Reference proteome</keyword>
<dbReference type="EMBL" id="BLXT01007807">
    <property type="protein sequence ID" value="GFO42572.1"/>
    <property type="molecule type" value="Genomic_DNA"/>
</dbReference>
<evidence type="ECO:0000313" key="1">
    <source>
        <dbReference type="EMBL" id="GFO42572.1"/>
    </source>
</evidence>
<sequence length="645" mass="74039">MATAQLDKGTAAKLENVQQTMELLGRQMMQQQTFVEERIRTEGMSGVKTLRQHREGTRPYFSDHHISGTALAAHDHSNYDRTIGQGEFVAVMNGVDFRTRHNDFKFKMPSTTSKKFDSAELIQFPEVPPEVTNKTTLDEQIDEMRLWFKAFKDQDHSVRDYRKYFKPNLCYLEGSWTLDKDLVEPFESDRHQLDASSWFDLQEKIRWTAYAGSKSNLENFAFLPTMMYNITDGIPQYAQWNYRIMCHPVSRDVPTSYFKVQDDFSTRMSRKFRWDQVEKDRAARFKINEFGTDRSTQYTFLDSIMAEIPGKDNYGANITDSAFGVNTYDISEEGNVTLNAGYYHRWYKVAQPGVLGMQVNQRGFRDENLWVALTTQPNIMPLSIKKCEGDDCVWETRRVTYAFPLEIVYSSPLQGWNPYDLVFHKNFGFPSRDGRNGQPTPEKAYNGTSGSRYFITPSEFFTGKLQGKDSADTGRKGAGVLDRNGTVRQCMASGFRMLTPNIPGVGYVRLRYPIFPVHSEGSTVGIEIDALKRAVMQMSTYSYLYEEIPLGEPLPVDEDVTFLVQDSARNPPGLHGHSFTITADEFKALKNGKKLDVTTSYNLNHNHQLTIMFRKQTKKFYINKCDGPTAKCWDGHAPLLQRVRT</sequence>
<evidence type="ECO:0000313" key="2">
    <source>
        <dbReference type="Proteomes" id="UP000735302"/>
    </source>
</evidence>
<proteinExistence type="predicted"/>
<dbReference type="AlphaFoldDB" id="A0AAV4DEA4"/>